<evidence type="ECO:0008006" key="4">
    <source>
        <dbReference type="Google" id="ProtNLM"/>
    </source>
</evidence>
<dbReference type="Pfam" id="PF14433">
    <property type="entry name" value="SUKH-3"/>
    <property type="match status" value="1"/>
</dbReference>
<dbReference type="EMBL" id="BAAAGX010000023">
    <property type="protein sequence ID" value="GAA0263774.1"/>
    <property type="molecule type" value="Genomic_DNA"/>
</dbReference>
<reference evidence="2 3" key="1">
    <citation type="journal article" date="2019" name="Int. J. Syst. Evol. Microbiol.">
        <title>The Global Catalogue of Microorganisms (GCM) 10K type strain sequencing project: providing services to taxonomists for standard genome sequencing and annotation.</title>
        <authorList>
            <consortium name="The Broad Institute Genomics Platform"/>
            <consortium name="The Broad Institute Genome Sequencing Center for Infectious Disease"/>
            <person name="Wu L."/>
            <person name="Ma J."/>
        </authorList>
    </citation>
    <scope>NUCLEOTIDE SEQUENCE [LARGE SCALE GENOMIC DNA]</scope>
    <source>
        <strain evidence="2 3">JCM 10425</strain>
    </source>
</reference>
<comment type="caution">
    <text evidence="2">The sequence shown here is derived from an EMBL/GenBank/DDBJ whole genome shotgun (WGS) entry which is preliminary data.</text>
</comment>
<evidence type="ECO:0000256" key="1">
    <source>
        <dbReference type="SAM" id="MobiDB-lite"/>
    </source>
</evidence>
<dbReference type="Proteomes" id="UP001500967">
    <property type="component" value="Unassembled WGS sequence"/>
</dbReference>
<name>A0ABN0UWL0_9ACTN</name>
<evidence type="ECO:0000313" key="3">
    <source>
        <dbReference type="Proteomes" id="UP001500967"/>
    </source>
</evidence>
<feature type="region of interest" description="Disordered" evidence="1">
    <location>
        <begin position="256"/>
        <end position="292"/>
    </location>
</feature>
<accession>A0ABN0UWL0</accession>
<feature type="compositionally biased region" description="Basic and acidic residues" evidence="1">
    <location>
        <begin position="281"/>
        <end position="292"/>
    </location>
</feature>
<organism evidence="2 3">
    <name type="scientific">Cryptosporangium japonicum</name>
    <dbReference type="NCBI Taxonomy" id="80872"/>
    <lineage>
        <taxon>Bacteria</taxon>
        <taxon>Bacillati</taxon>
        <taxon>Actinomycetota</taxon>
        <taxon>Actinomycetes</taxon>
        <taxon>Cryptosporangiales</taxon>
        <taxon>Cryptosporangiaceae</taxon>
        <taxon>Cryptosporangium</taxon>
    </lineage>
</organism>
<dbReference type="InterPro" id="IPR025850">
    <property type="entry name" value="SUKH-3"/>
</dbReference>
<proteinExistence type="predicted"/>
<protein>
    <recommendedName>
        <fullName evidence="4">SUKH-3 immunity protein of toxin-antitoxin system</fullName>
    </recommendedName>
</protein>
<keyword evidence="3" id="KW-1185">Reference proteome</keyword>
<gene>
    <name evidence="2" type="ORF">GCM10009539_57370</name>
</gene>
<evidence type="ECO:0000313" key="2">
    <source>
        <dbReference type="EMBL" id="GAA0263774.1"/>
    </source>
</evidence>
<sequence length="292" mass="31862">MVGFAREGGAIVSRDEAAELASRWLGVPGDVVELREFDEGWVAFRGVADAVAGVLPDRVGDARVVVDRVTGKVTSWPPLPVEEIIARSRGTEMRRFPTDIEDYLRKSGWHPGRSIPDEDIDRFALHLGGLPARPRATFGVVDETRAVLREFGGLVIDRPGWVTWAMQPADFDPDMALVGGLDSKIGQAITPIGAMISPFNTEILMSEDGRVFYASEAGHSHYLLGETFDWALVRALQGDDRILPWVGRDGQIHYTDFAGEPIDPATTRGPSSGEGLDVAEEAQHSTDQRDDG</sequence>